<dbReference type="AlphaFoldDB" id="A0A2Z5ZES6"/>
<gene>
    <name evidence="1" type="ORF">AcetOrient_orf01222</name>
</gene>
<proteinExistence type="predicted"/>
<organism evidence="1 2">
    <name type="scientific">Acetobacter orientalis</name>
    <dbReference type="NCBI Taxonomy" id="146474"/>
    <lineage>
        <taxon>Bacteria</taxon>
        <taxon>Pseudomonadati</taxon>
        <taxon>Pseudomonadota</taxon>
        <taxon>Alphaproteobacteria</taxon>
        <taxon>Acetobacterales</taxon>
        <taxon>Acetobacteraceae</taxon>
        <taxon>Acetobacter</taxon>
    </lineage>
</organism>
<sequence>MQAFSHSPPYKPRAALLLVTHPLFFKRKISLYPYGSLFCRPALAKHSPGVCGVRKNAFKWACHRAVA</sequence>
<evidence type="ECO:0000313" key="2">
    <source>
        <dbReference type="Proteomes" id="UP000270034"/>
    </source>
</evidence>
<protein>
    <submittedName>
        <fullName evidence="1">Uncharacterized protein</fullName>
    </submittedName>
</protein>
<name>A0A2Z5ZES6_9PROT</name>
<dbReference type="Proteomes" id="UP000270034">
    <property type="component" value="Chromosome"/>
</dbReference>
<evidence type="ECO:0000313" key="1">
    <source>
        <dbReference type="EMBL" id="BBC79184.1"/>
    </source>
</evidence>
<dbReference type="KEGG" id="aot:AcetOri_orf01222"/>
<accession>A0A2Z5ZES6</accession>
<reference evidence="1 2" key="1">
    <citation type="submission" date="2018-02" db="EMBL/GenBank/DDBJ databases">
        <title>Acetobacter orientalis genome.</title>
        <authorList>
            <person name="Nakashima N."/>
            <person name="Tamura T."/>
        </authorList>
    </citation>
    <scope>NUCLEOTIDE SEQUENCE [LARGE SCALE GENOMIC DNA]</scope>
    <source>
        <strain evidence="1 2">FAN1</strain>
    </source>
</reference>
<dbReference type="EMBL" id="AP018515">
    <property type="protein sequence ID" value="BBC79184.1"/>
    <property type="molecule type" value="Genomic_DNA"/>
</dbReference>